<feature type="domain" description="Toxin VasX N-terminal region" evidence="2">
    <location>
        <begin position="26"/>
        <end position="164"/>
    </location>
</feature>
<feature type="transmembrane region" description="Helical" evidence="1">
    <location>
        <begin position="807"/>
        <end position="825"/>
    </location>
</feature>
<keyword evidence="1" id="KW-1133">Transmembrane helix</keyword>
<name>A0A5C5Q4S7_9PSED</name>
<sequence>MIKRPLQNPNDLNLRRTDAKVALGVCPLMKSTVQLLPLRYGLVDNPALDPSTEIAMPYSLKSRPLGIRLLRDGWLYVIDDGNGELTEYRVYNGVVESMLFQGKEVVEDEREDPIKSPTLIFPKTSTLFVGYAEVQWSANKCRQVINDPAERNHFMQAVDLSRADCIKGAKHLLTEPMVDRWLAEHATQQLEYEQDQLEANASLVEHAAFSERRRLQAELPEHECRPYLWENPPRFSYYSIARLKGAIEPQYHFDTLYLVLDDTLGVLRDLANYQDQVAGWVGDWANGGGNDGEQEGHNERDYLLACYIESLSQLSDPDVSVLAGATDDPAIKAMFAELENMPEPDRGVTKAAMLEYVNKGGLMTPPAGSPVPADLQVLRERAEAQAIGAAHSGGDGLVTGQLSTDEVDRRYYTPPHFRLSPSAFVQKHLDALIDLGKLHGKRITEILHGAKFGQRGVNDLIDREAMDRDLLAHRTGLARWNDLLERITADRVALTTTCGFHKNAWYLDPKLSQQEGFAFTLEYACLKDICRSDEACDQLYEFIERQPQFSRPLYYTLPYSEQTGLWVQYAFLNAAGMTVFNNTRGLIEQLRSIEHGRLPALDDLPDSKRIVANAAQNSLAPALNRGLEKLLAEFAEVFKGQPMPDLDQLFRNLPFALKSKILQAAKTEGVTFKFSTPEEKASFRYTLEEVLKQRGERRKLKRERKQAIRIARNKGGKGHTSAQSVEAQQKINYLDWQLDSGEKRLAASISPIVELPDEHARLFGATPERAGLTVIFPNEGQRQAASLMRDFRDGVKSAPALNVLGDGAALLLFVAQAVNLAQIFKETYSLPAHEKQWGAFLIAATATAAAGFAAAQGVFDKALSAQAKALGVSLKSNALSSLLVTIGKLHVGLGAGTYLFGMLAAIASFNGYHDKWLQAVRSGNRLAQQGAVLTMVGSGGLAISNAYGLFNTGRAGLGVLMAAKGAARKAAWIASGARLGTVFFRTNLFGGLFTLLELAGTWLYNRHNTTPHDEWLQSTPWGRDLDKHRYWTLIEFQNQLTELLQAPVVQINGVSDESFWLSLLPNTKVGEIFLIVPGLSVADFHASLEGKIRNKLFISAQRITKILQNSREHPVEQREMISDEVYLGLQQVVSKPAQKGTSEPLMLKLNYPRNPETILGKVSEELLLVINIQYFDDNEKVMEQTRSVRFNILEEGRFPSVKHPITVPEAPLVGVDVTALDVSQ</sequence>
<feature type="transmembrane region" description="Helical" evidence="1">
    <location>
        <begin position="837"/>
        <end position="859"/>
    </location>
</feature>
<comment type="caution">
    <text evidence="3">The sequence shown here is derived from an EMBL/GenBank/DDBJ whole genome shotgun (WGS) entry which is preliminary data.</text>
</comment>
<evidence type="ECO:0000259" key="2">
    <source>
        <dbReference type="Pfam" id="PF20249"/>
    </source>
</evidence>
<organism evidence="3 4">
    <name type="scientific">Pseudomonas saxonica</name>
    <dbReference type="NCBI Taxonomy" id="2600598"/>
    <lineage>
        <taxon>Bacteria</taxon>
        <taxon>Pseudomonadati</taxon>
        <taxon>Pseudomonadota</taxon>
        <taxon>Gammaproteobacteria</taxon>
        <taxon>Pseudomonadales</taxon>
        <taxon>Pseudomonadaceae</taxon>
        <taxon>Pseudomonas</taxon>
    </lineage>
</organism>
<protein>
    <recommendedName>
        <fullName evidence="2">Toxin VasX N-terminal region domain-containing protein</fullName>
    </recommendedName>
</protein>
<dbReference type="InterPro" id="IPR046864">
    <property type="entry name" value="VasX_N"/>
</dbReference>
<accession>A0A5C5Q4S7</accession>
<dbReference type="Proteomes" id="UP000317901">
    <property type="component" value="Unassembled WGS sequence"/>
</dbReference>
<reference evidence="3 4" key="1">
    <citation type="submission" date="2019-06" db="EMBL/GenBank/DDBJ databases">
        <title>Pseudomonas bimorpha sp. nov. isolated from bovine raw milk and skim milk concentrate.</title>
        <authorList>
            <person name="Hofmann K."/>
            <person name="Huptas C."/>
            <person name="Doll E."/>
            <person name="Scherer S."/>
            <person name="Wenning M."/>
        </authorList>
    </citation>
    <scope>NUCLEOTIDE SEQUENCE [LARGE SCALE GENOMIC DNA]</scope>
    <source>
        <strain evidence="3 4">DSM 108990</strain>
    </source>
</reference>
<dbReference type="AlphaFoldDB" id="A0A5C5Q4S7"/>
<keyword evidence="1" id="KW-0812">Transmembrane</keyword>
<evidence type="ECO:0000256" key="1">
    <source>
        <dbReference type="SAM" id="Phobius"/>
    </source>
</evidence>
<dbReference type="Pfam" id="PF20249">
    <property type="entry name" value="VasX_N"/>
    <property type="match status" value="1"/>
</dbReference>
<dbReference type="OrthoDB" id="6339140at2"/>
<feature type="transmembrane region" description="Helical" evidence="1">
    <location>
        <begin position="930"/>
        <end position="950"/>
    </location>
</feature>
<dbReference type="CDD" id="cd20708">
    <property type="entry name" value="MIX_IV"/>
    <property type="match status" value="1"/>
</dbReference>
<evidence type="ECO:0000313" key="3">
    <source>
        <dbReference type="EMBL" id="TWS00160.1"/>
    </source>
</evidence>
<feature type="transmembrane region" description="Helical" evidence="1">
    <location>
        <begin position="879"/>
        <end position="909"/>
    </location>
</feature>
<evidence type="ECO:0000313" key="4">
    <source>
        <dbReference type="Proteomes" id="UP000317901"/>
    </source>
</evidence>
<gene>
    <name evidence="3" type="ORF">FJD37_02100</name>
</gene>
<keyword evidence="1" id="KW-0472">Membrane</keyword>
<dbReference type="RefSeq" id="WP_146424831.1">
    <property type="nucleotide sequence ID" value="NZ_VFIP01000003.1"/>
</dbReference>
<dbReference type="EMBL" id="VFIP01000003">
    <property type="protein sequence ID" value="TWS00160.1"/>
    <property type="molecule type" value="Genomic_DNA"/>
</dbReference>
<proteinExistence type="predicted"/>